<accession>M0ATN5</accession>
<evidence type="ECO:0000313" key="2">
    <source>
        <dbReference type="EMBL" id="ELZ00739.1"/>
    </source>
</evidence>
<proteinExistence type="predicted"/>
<reference evidence="2 3" key="1">
    <citation type="journal article" date="2014" name="PLoS Genet.">
        <title>Phylogenetically driven sequencing of extremely halophilic archaea reveals strategies for static and dynamic osmo-response.</title>
        <authorList>
            <person name="Becker E.A."/>
            <person name="Seitzer P.M."/>
            <person name="Tritt A."/>
            <person name="Larsen D."/>
            <person name="Krusor M."/>
            <person name="Yao A.I."/>
            <person name="Wu D."/>
            <person name="Madern D."/>
            <person name="Eisen J.A."/>
            <person name="Darling A.E."/>
            <person name="Facciotti M.T."/>
        </authorList>
    </citation>
    <scope>NUCLEOTIDE SEQUENCE [LARGE SCALE GENOMIC DNA]</scope>
    <source>
        <strain evidence="2 3">DSM 13077</strain>
    </source>
</reference>
<dbReference type="EMBL" id="AOIP01000051">
    <property type="protein sequence ID" value="ELZ00739.1"/>
    <property type="molecule type" value="Genomic_DNA"/>
</dbReference>
<keyword evidence="1" id="KW-1133">Transmembrane helix</keyword>
<feature type="transmembrane region" description="Helical" evidence="1">
    <location>
        <begin position="12"/>
        <end position="35"/>
    </location>
</feature>
<protein>
    <submittedName>
        <fullName evidence="2">Uncharacterized protein</fullName>
    </submittedName>
</protein>
<evidence type="ECO:0000313" key="3">
    <source>
        <dbReference type="Proteomes" id="UP000011591"/>
    </source>
</evidence>
<feature type="transmembrane region" description="Helical" evidence="1">
    <location>
        <begin position="161"/>
        <end position="181"/>
    </location>
</feature>
<feature type="transmembrane region" description="Helical" evidence="1">
    <location>
        <begin position="211"/>
        <end position="230"/>
    </location>
</feature>
<dbReference type="OrthoDB" id="374595at2157"/>
<feature type="transmembrane region" description="Helical" evidence="1">
    <location>
        <begin position="69"/>
        <end position="88"/>
    </location>
</feature>
<dbReference type="AlphaFoldDB" id="M0ATN5"/>
<feature type="transmembrane region" description="Helical" evidence="1">
    <location>
        <begin position="188"/>
        <end position="205"/>
    </location>
</feature>
<dbReference type="RefSeq" id="WP_006667117.1">
    <property type="nucleotide sequence ID" value="NZ_AOIP01000051.1"/>
</dbReference>
<feature type="transmembrane region" description="Helical" evidence="1">
    <location>
        <begin position="94"/>
        <end position="116"/>
    </location>
</feature>
<organism evidence="2 3">
    <name type="scientific">Natrialba aegyptia DSM 13077</name>
    <dbReference type="NCBI Taxonomy" id="1227491"/>
    <lineage>
        <taxon>Archaea</taxon>
        <taxon>Methanobacteriati</taxon>
        <taxon>Methanobacteriota</taxon>
        <taxon>Stenosarchaea group</taxon>
        <taxon>Halobacteria</taxon>
        <taxon>Halobacteriales</taxon>
        <taxon>Natrialbaceae</taxon>
        <taxon>Natrialba</taxon>
    </lineage>
</organism>
<gene>
    <name evidence="2" type="ORF">C480_18637</name>
</gene>
<comment type="caution">
    <text evidence="2">The sequence shown here is derived from an EMBL/GenBank/DDBJ whole genome shotgun (WGS) entry which is preliminary data.</text>
</comment>
<sequence length="236" mass="24398">MKDRVSWRPVAAFLYGLLVPWAAAGAVIGAASRISFPGSDVAFFVVWVPLIVLSSGALAACTDLPLTKFVPAAAFGSLAALVGFPLATGGGGPIWMAISLFGLTFTTVGAVGTQLLRDPDGESWKDRLWSYVLTAAVVGCASMGLLAVAEVSAPYQYSPGLRRVLVTGLLLVSPVAGFTVAHYTRVPVRTLLSGIVLFPFLAILLDYESVGLAATMAGLVAAGALTVSIGRGLGRW</sequence>
<keyword evidence="1" id="KW-0472">Membrane</keyword>
<dbReference type="PATRIC" id="fig|1227491.4.peg.3783"/>
<dbReference type="Proteomes" id="UP000011591">
    <property type="component" value="Unassembled WGS sequence"/>
</dbReference>
<feature type="transmembrane region" description="Helical" evidence="1">
    <location>
        <begin position="41"/>
        <end position="62"/>
    </location>
</feature>
<evidence type="ECO:0000256" key="1">
    <source>
        <dbReference type="SAM" id="Phobius"/>
    </source>
</evidence>
<keyword evidence="1" id="KW-0812">Transmembrane</keyword>
<keyword evidence="3" id="KW-1185">Reference proteome</keyword>
<name>M0ATN5_9EURY</name>
<feature type="transmembrane region" description="Helical" evidence="1">
    <location>
        <begin position="128"/>
        <end position="149"/>
    </location>
</feature>